<dbReference type="Gene3D" id="3.30.310.170">
    <property type="entry name" value="Outer membrane protein assembly factor BamC"/>
    <property type="match status" value="1"/>
</dbReference>
<accession>A0A940YG74</accession>
<evidence type="ECO:0000313" key="1">
    <source>
        <dbReference type="EMBL" id="MBQ0931910.1"/>
    </source>
</evidence>
<dbReference type="Pfam" id="PF06804">
    <property type="entry name" value="Lipoprotein_18"/>
    <property type="match status" value="1"/>
</dbReference>
<proteinExistence type="predicted"/>
<dbReference type="Proteomes" id="UP000676246">
    <property type="component" value="Unassembled WGS sequence"/>
</dbReference>
<organism evidence="1 2">
    <name type="scientific">Ideonella alba</name>
    <dbReference type="NCBI Taxonomy" id="2824118"/>
    <lineage>
        <taxon>Bacteria</taxon>
        <taxon>Pseudomonadati</taxon>
        <taxon>Pseudomonadota</taxon>
        <taxon>Betaproteobacteria</taxon>
        <taxon>Burkholderiales</taxon>
        <taxon>Sphaerotilaceae</taxon>
        <taxon>Ideonella</taxon>
    </lineage>
</organism>
<dbReference type="InterPro" id="IPR042268">
    <property type="entry name" value="BamC_C"/>
</dbReference>
<dbReference type="EMBL" id="JAGQDD010000012">
    <property type="protein sequence ID" value="MBQ0931910.1"/>
    <property type="molecule type" value="Genomic_DNA"/>
</dbReference>
<protein>
    <submittedName>
        <fullName evidence="1">Outer membrane protein assembly factor BamC</fullName>
    </submittedName>
</protein>
<keyword evidence="2" id="KW-1185">Reference proteome</keyword>
<dbReference type="InterPro" id="IPR010653">
    <property type="entry name" value="NlpB/DapX"/>
</dbReference>
<reference evidence="1 2" key="1">
    <citation type="submission" date="2021-04" db="EMBL/GenBank/DDBJ databases">
        <title>The genome sequence of Ideonella sp. 3Y2.</title>
        <authorList>
            <person name="Liu Y."/>
        </authorList>
    </citation>
    <scope>NUCLEOTIDE SEQUENCE [LARGE SCALE GENOMIC DNA]</scope>
    <source>
        <strain evidence="1 2">3Y2</strain>
    </source>
</reference>
<evidence type="ECO:0000313" key="2">
    <source>
        <dbReference type="Proteomes" id="UP000676246"/>
    </source>
</evidence>
<dbReference type="AlphaFoldDB" id="A0A940YG74"/>
<name>A0A940YG74_9BURK</name>
<comment type="caution">
    <text evidence="1">The sequence shown here is derived from an EMBL/GenBank/DDBJ whole genome shotgun (WGS) entry which is preliminary data.</text>
</comment>
<sequence>MIVGLAGCSALESTLGGDKIDYGRAARKTNPLEVPPDLTPLNRDGRFLPQSGAVSANQLQQAGGSRTAAATAPTAAPNQVGSIRMEREGNTRWLVTPQSPEQLVPRIRQFWQDMGFTLVKDSPETGVFETDWAENRAKIPDDLIRNTLGKIIDSLYSTGERDKFRTRIERTARGTEILISHRGVQEVFSSQTREDNLVWTPRASDPQLEAEMLSRLMLALGAPEQAAKDAKANPAAPAVAAAAPAAVSSRAEELSGQPGAALRVTEDLERTWRRVGLALDRSGFTVEDRDRGQATYFVRFADPSTASEDQPSFFAKLFGAKDAVQLARFRLALKSQPDGSTAVNVLDAEGRPDASENARRVASLLLTELRR</sequence>
<gene>
    <name evidence="1" type="primary">bamC</name>
    <name evidence="1" type="ORF">KAK03_15610</name>
</gene>